<dbReference type="EMBL" id="CP003360">
    <property type="protein sequence ID" value="AFM27712.1"/>
    <property type="molecule type" value="Genomic_DNA"/>
</dbReference>
<dbReference type="HOGENOM" id="CLU_1812709_0_0_7"/>
<evidence type="ECO:0000313" key="3">
    <source>
        <dbReference type="EMBL" id="AFM27712.1"/>
    </source>
</evidence>
<keyword evidence="1" id="KW-0812">Transmembrane</keyword>
<dbReference type="Proteomes" id="UP000006055">
    <property type="component" value="Chromosome"/>
</dbReference>
<gene>
    <name evidence="3" type="ordered locus">Desti_5102</name>
</gene>
<feature type="transmembrane region" description="Helical" evidence="1">
    <location>
        <begin position="83"/>
        <end position="101"/>
    </location>
</feature>
<dbReference type="OrthoDB" id="8374021at2"/>
<keyword evidence="1" id="KW-0472">Membrane</keyword>
<proteinExistence type="predicted"/>
<dbReference type="InterPro" id="IPR027383">
    <property type="entry name" value="Znf_put"/>
</dbReference>
<dbReference type="AlphaFoldDB" id="I4CDS1"/>
<organism evidence="3 4">
    <name type="scientific">Desulfomonile tiedjei (strain ATCC 49306 / DSM 6799 / DCB-1)</name>
    <dbReference type="NCBI Taxonomy" id="706587"/>
    <lineage>
        <taxon>Bacteria</taxon>
        <taxon>Pseudomonadati</taxon>
        <taxon>Thermodesulfobacteriota</taxon>
        <taxon>Desulfomonilia</taxon>
        <taxon>Desulfomonilales</taxon>
        <taxon>Desulfomonilaceae</taxon>
        <taxon>Desulfomonile</taxon>
    </lineage>
</organism>
<sequence>MNCEDFKERLSALLDGELASNDALTAHEASCPDCRKFHEQLILLNNTLENLPHPNPSPDLAVRVKDRLVRGDSRQRELIWRKLPVFAMVVLLAIGLGNLAGRSISELYMQNPYTSALDLIVPDQGNSLSDVLVEFGSEDNSQ</sequence>
<evidence type="ECO:0000256" key="1">
    <source>
        <dbReference type="SAM" id="Phobius"/>
    </source>
</evidence>
<dbReference type="KEGG" id="dti:Desti_5102"/>
<protein>
    <recommendedName>
        <fullName evidence="2">Putative zinc-finger domain-containing protein</fullName>
    </recommendedName>
</protein>
<keyword evidence="1" id="KW-1133">Transmembrane helix</keyword>
<evidence type="ECO:0000313" key="4">
    <source>
        <dbReference type="Proteomes" id="UP000006055"/>
    </source>
</evidence>
<dbReference type="RefSeq" id="WP_014812814.1">
    <property type="nucleotide sequence ID" value="NC_018025.1"/>
</dbReference>
<dbReference type="Pfam" id="PF13490">
    <property type="entry name" value="zf-HC2"/>
    <property type="match status" value="1"/>
</dbReference>
<dbReference type="eggNOG" id="COG5660">
    <property type="taxonomic scope" value="Bacteria"/>
</dbReference>
<reference evidence="4" key="1">
    <citation type="submission" date="2012-06" db="EMBL/GenBank/DDBJ databases">
        <title>Complete sequence of chromosome of Desulfomonile tiedjei DSM 6799.</title>
        <authorList>
            <person name="Lucas S."/>
            <person name="Copeland A."/>
            <person name="Lapidus A."/>
            <person name="Glavina del Rio T."/>
            <person name="Dalin E."/>
            <person name="Tice H."/>
            <person name="Bruce D."/>
            <person name="Goodwin L."/>
            <person name="Pitluck S."/>
            <person name="Peters L."/>
            <person name="Ovchinnikova G."/>
            <person name="Zeytun A."/>
            <person name="Lu M."/>
            <person name="Kyrpides N."/>
            <person name="Mavromatis K."/>
            <person name="Ivanova N."/>
            <person name="Brettin T."/>
            <person name="Detter J.C."/>
            <person name="Han C."/>
            <person name="Larimer F."/>
            <person name="Land M."/>
            <person name="Hauser L."/>
            <person name="Markowitz V."/>
            <person name="Cheng J.-F."/>
            <person name="Hugenholtz P."/>
            <person name="Woyke T."/>
            <person name="Wu D."/>
            <person name="Spring S."/>
            <person name="Schroeder M."/>
            <person name="Brambilla E."/>
            <person name="Klenk H.-P."/>
            <person name="Eisen J.A."/>
        </authorList>
    </citation>
    <scope>NUCLEOTIDE SEQUENCE [LARGE SCALE GENOMIC DNA]</scope>
    <source>
        <strain evidence="4">ATCC 49306 / DSM 6799 / DCB-1</strain>
    </source>
</reference>
<keyword evidence="4" id="KW-1185">Reference proteome</keyword>
<accession>I4CDS1</accession>
<evidence type="ECO:0000259" key="2">
    <source>
        <dbReference type="Pfam" id="PF13490"/>
    </source>
</evidence>
<feature type="domain" description="Putative zinc-finger" evidence="2">
    <location>
        <begin position="3"/>
        <end position="35"/>
    </location>
</feature>
<name>I4CDS1_DESTA</name>
<dbReference type="STRING" id="706587.Desti_5102"/>